<accession>A0A4Q7J0B3</accession>
<gene>
    <name evidence="2" type="ORF">EWH70_32320</name>
</gene>
<name>A0A4Q7J0B3_9PSEU</name>
<sequence>MWLAKIIAVMMSAAAWLRERVDRHPAGAVATTAAATAISAVSFLVMANPPNRGTEQAGPTSAPTAPAKPPVAPPPAPPAVLPPGVSTPPLSSLAAPGERPPATVTQLRPRSTGPAPLPLPTTGPTTTPSLPDDGPDDDAPPPSSDACVIQLHVDPVAEVCVRLPLLGDVS</sequence>
<feature type="region of interest" description="Disordered" evidence="1">
    <location>
        <begin position="49"/>
        <end position="146"/>
    </location>
</feature>
<dbReference type="EMBL" id="SFCC01000021">
    <property type="protein sequence ID" value="RZQ59803.1"/>
    <property type="molecule type" value="Genomic_DNA"/>
</dbReference>
<dbReference type="AlphaFoldDB" id="A0A4Q7J0B3"/>
<evidence type="ECO:0000313" key="3">
    <source>
        <dbReference type="Proteomes" id="UP000292003"/>
    </source>
</evidence>
<organism evidence="2 3">
    <name type="scientific">Amycolatopsis suaedae</name>
    <dbReference type="NCBI Taxonomy" id="2510978"/>
    <lineage>
        <taxon>Bacteria</taxon>
        <taxon>Bacillati</taxon>
        <taxon>Actinomycetota</taxon>
        <taxon>Actinomycetes</taxon>
        <taxon>Pseudonocardiales</taxon>
        <taxon>Pseudonocardiaceae</taxon>
        <taxon>Amycolatopsis</taxon>
    </lineage>
</organism>
<protein>
    <submittedName>
        <fullName evidence="2">Uncharacterized protein</fullName>
    </submittedName>
</protein>
<proteinExistence type="predicted"/>
<keyword evidence="3" id="KW-1185">Reference proteome</keyword>
<dbReference type="Proteomes" id="UP000292003">
    <property type="component" value="Unassembled WGS sequence"/>
</dbReference>
<comment type="caution">
    <text evidence="2">The sequence shown here is derived from an EMBL/GenBank/DDBJ whole genome shotgun (WGS) entry which is preliminary data.</text>
</comment>
<evidence type="ECO:0000313" key="2">
    <source>
        <dbReference type="EMBL" id="RZQ59803.1"/>
    </source>
</evidence>
<feature type="compositionally biased region" description="Low complexity" evidence="1">
    <location>
        <begin position="122"/>
        <end position="132"/>
    </location>
</feature>
<evidence type="ECO:0000256" key="1">
    <source>
        <dbReference type="SAM" id="MobiDB-lite"/>
    </source>
</evidence>
<feature type="compositionally biased region" description="Pro residues" evidence="1">
    <location>
        <begin position="66"/>
        <end position="81"/>
    </location>
</feature>
<reference evidence="2 3" key="1">
    <citation type="submission" date="2019-02" db="EMBL/GenBank/DDBJ databases">
        <title>Draft genome sequence of Amycolatopsis sp. 8-3EHSu isolated from roots of Suaeda maritima.</title>
        <authorList>
            <person name="Duangmal K."/>
            <person name="Chantavorakit T."/>
        </authorList>
    </citation>
    <scope>NUCLEOTIDE SEQUENCE [LARGE SCALE GENOMIC DNA]</scope>
    <source>
        <strain evidence="2 3">8-3EHSu</strain>
    </source>
</reference>